<sequence length="617" mass="68479">MPVKEDSLQISPLTSPFTIQQVNDNSYGYGISFFMAPFHAIIPSNSGDGLLALFRININSIVSVVNVAWKSSIRTGKPANAWVDYNSSTHNLSMFLTYADNPVYSGNSTLWFIVDLRDILPEKVRVGFSASTGSVVAETHTVQAWYFNITNLDTRKKNEGLVLGLGLGFGVLACGLVLFGFILRRIKSKWKTGAEAIDVYEGAEEAPALTISKNGKEESNPEFENWLNNDGLLTNWLLGTMNEEALSVVVGCESTFQIWRCLEEHYLPSTKQQELHLKGLLVVKRSDGESLEDFVRKFKNTCDQLAAIRKPLDDLDKVFQLSRVVGSRYQPYNLAVLSKAPYPTFNQYTTGLQNNERDLQAAEQENKDKTPVYAQTFVAHRGRGNRGRSYGGRYFNSRGRGVVQAGNYNWFGNQRTGNYNSFGNHKNFIANNNPLPQQNMPQKFDHAYQSEELPQALATMTLLEKKDQNTYVDTSATDHMTSDAGKLYTKRPYTGNHNVFTGDGTPLDISHIGSASIGSLKLNNVLVVSNLKKNLLSVSKFTKENPCIFEFSSNGFVIKDQATQAVLARGTKKGQLYALEEEQKHCDGGGEFSSLAFVNHLAEGGIKQQVSCPGTPE</sequence>
<dbReference type="Proteomes" id="UP001054252">
    <property type="component" value="Unassembled WGS sequence"/>
</dbReference>
<evidence type="ECO:0000256" key="1">
    <source>
        <dbReference type="ARBA" id="ARBA00022734"/>
    </source>
</evidence>
<proteinExistence type="predicted"/>
<gene>
    <name evidence="5" type="ORF">SLEP1_g8425</name>
</gene>
<dbReference type="InterPro" id="IPR001220">
    <property type="entry name" value="Legume_lectin_dom"/>
</dbReference>
<protein>
    <recommendedName>
        <fullName evidence="7">Retrotransposon gag domain-containing protein</fullName>
    </recommendedName>
</protein>
<dbReference type="InterPro" id="IPR013320">
    <property type="entry name" value="ConA-like_dom_sf"/>
</dbReference>
<feature type="transmembrane region" description="Helical" evidence="2">
    <location>
        <begin position="161"/>
        <end position="183"/>
    </location>
</feature>
<reference evidence="5 6" key="1">
    <citation type="journal article" date="2021" name="Commun. Biol.">
        <title>The genome of Shorea leprosula (Dipterocarpaceae) highlights the ecological relevance of drought in aseasonal tropical rainforests.</title>
        <authorList>
            <person name="Ng K.K.S."/>
            <person name="Kobayashi M.J."/>
            <person name="Fawcett J.A."/>
            <person name="Hatakeyama M."/>
            <person name="Paape T."/>
            <person name="Ng C.H."/>
            <person name="Ang C.C."/>
            <person name="Tnah L.H."/>
            <person name="Lee C.T."/>
            <person name="Nishiyama T."/>
            <person name="Sese J."/>
            <person name="O'Brien M.J."/>
            <person name="Copetti D."/>
            <person name="Mohd Noor M.I."/>
            <person name="Ong R.C."/>
            <person name="Putra M."/>
            <person name="Sireger I.Z."/>
            <person name="Indrioko S."/>
            <person name="Kosugi Y."/>
            <person name="Izuno A."/>
            <person name="Isagi Y."/>
            <person name="Lee S.L."/>
            <person name="Shimizu K.K."/>
        </authorList>
    </citation>
    <scope>NUCLEOTIDE SEQUENCE [LARGE SCALE GENOMIC DNA]</scope>
    <source>
        <strain evidence="5">214</strain>
    </source>
</reference>
<dbReference type="PANTHER" id="PTHR47481:SF10">
    <property type="entry name" value="COPIA-LIKE POLYPROTEIN_RETROTRANSPOSON"/>
    <property type="match status" value="1"/>
</dbReference>
<dbReference type="AlphaFoldDB" id="A0AAV5I7R0"/>
<keyword evidence="6" id="KW-1185">Reference proteome</keyword>
<evidence type="ECO:0008006" key="7">
    <source>
        <dbReference type="Google" id="ProtNLM"/>
    </source>
</evidence>
<dbReference type="Pfam" id="PF14223">
    <property type="entry name" value="Retrotran_gag_2"/>
    <property type="match status" value="1"/>
</dbReference>
<feature type="domain" description="Legume lectin" evidence="3">
    <location>
        <begin position="55"/>
        <end position="158"/>
    </location>
</feature>
<dbReference type="Pfam" id="PF22936">
    <property type="entry name" value="Pol_BBD"/>
    <property type="match status" value="1"/>
</dbReference>
<dbReference type="InterPro" id="IPR054722">
    <property type="entry name" value="PolX-like_BBD"/>
</dbReference>
<dbReference type="Gene3D" id="2.60.120.200">
    <property type="match status" value="1"/>
</dbReference>
<dbReference type="Pfam" id="PF00139">
    <property type="entry name" value="Lectin_legB"/>
    <property type="match status" value="1"/>
</dbReference>
<keyword evidence="2" id="KW-0812">Transmembrane</keyword>
<evidence type="ECO:0000259" key="4">
    <source>
        <dbReference type="Pfam" id="PF22936"/>
    </source>
</evidence>
<dbReference type="EMBL" id="BPVZ01000008">
    <property type="protein sequence ID" value="GKU95007.1"/>
    <property type="molecule type" value="Genomic_DNA"/>
</dbReference>
<evidence type="ECO:0000313" key="5">
    <source>
        <dbReference type="EMBL" id="GKU95007.1"/>
    </source>
</evidence>
<evidence type="ECO:0000313" key="6">
    <source>
        <dbReference type="Proteomes" id="UP001054252"/>
    </source>
</evidence>
<dbReference type="PROSITE" id="PS00308">
    <property type="entry name" value="LECTIN_LEGUME_ALPHA"/>
    <property type="match status" value="1"/>
</dbReference>
<dbReference type="InterPro" id="IPR000985">
    <property type="entry name" value="Lectin_LegA_CS"/>
</dbReference>
<evidence type="ECO:0000256" key="2">
    <source>
        <dbReference type="SAM" id="Phobius"/>
    </source>
</evidence>
<dbReference type="PANTHER" id="PTHR47481">
    <property type="match status" value="1"/>
</dbReference>
<evidence type="ECO:0000259" key="3">
    <source>
        <dbReference type="Pfam" id="PF00139"/>
    </source>
</evidence>
<name>A0AAV5I7R0_9ROSI</name>
<dbReference type="GO" id="GO:0030246">
    <property type="term" value="F:carbohydrate binding"/>
    <property type="evidence" value="ECO:0007669"/>
    <property type="project" value="UniProtKB-KW"/>
</dbReference>
<organism evidence="5 6">
    <name type="scientific">Rubroshorea leprosula</name>
    <dbReference type="NCBI Taxonomy" id="152421"/>
    <lineage>
        <taxon>Eukaryota</taxon>
        <taxon>Viridiplantae</taxon>
        <taxon>Streptophyta</taxon>
        <taxon>Embryophyta</taxon>
        <taxon>Tracheophyta</taxon>
        <taxon>Spermatophyta</taxon>
        <taxon>Magnoliopsida</taxon>
        <taxon>eudicotyledons</taxon>
        <taxon>Gunneridae</taxon>
        <taxon>Pentapetalae</taxon>
        <taxon>rosids</taxon>
        <taxon>malvids</taxon>
        <taxon>Malvales</taxon>
        <taxon>Dipterocarpaceae</taxon>
        <taxon>Rubroshorea</taxon>
    </lineage>
</organism>
<keyword evidence="2" id="KW-0472">Membrane</keyword>
<dbReference type="SUPFAM" id="SSF49899">
    <property type="entry name" value="Concanavalin A-like lectins/glucanases"/>
    <property type="match status" value="1"/>
</dbReference>
<comment type="caution">
    <text evidence="5">The sequence shown here is derived from an EMBL/GenBank/DDBJ whole genome shotgun (WGS) entry which is preliminary data.</text>
</comment>
<keyword evidence="2" id="KW-1133">Transmembrane helix</keyword>
<accession>A0AAV5I7R0</accession>
<feature type="domain" description="Retrovirus-related Pol polyprotein from transposon TNT 1-94-like beta-barrel" evidence="4">
    <location>
        <begin position="471"/>
        <end position="544"/>
    </location>
</feature>
<keyword evidence="1" id="KW-0430">Lectin</keyword>